<organism evidence="4">
    <name type="scientific">Rodentolepis nana</name>
    <name type="common">Dwarf tapeworm</name>
    <name type="synonym">Hymenolepis nana</name>
    <dbReference type="NCBI Taxonomy" id="102285"/>
    <lineage>
        <taxon>Eukaryota</taxon>
        <taxon>Metazoa</taxon>
        <taxon>Spiralia</taxon>
        <taxon>Lophotrochozoa</taxon>
        <taxon>Platyhelminthes</taxon>
        <taxon>Cestoda</taxon>
        <taxon>Eucestoda</taxon>
        <taxon>Cyclophyllidea</taxon>
        <taxon>Hymenolepididae</taxon>
        <taxon>Rodentolepis</taxon>
    </lineage>
</organism>
<dbReference type="STRING" id="102285.A0A0R3TRH9"/>
<evidence type="ECO:0000313" key="4">
    <source>
        <dbReference type="WBParaSite" id="HNAJ_0001019501-mRNA-1"/>
    </source>
</evidence>
<feature type="region of interest" description="Disordered" evidence="1">
    <location>
        <begin position="1"/>
        <end position="50"/>
    </location>
</feature>
<accession>A0A0R3TRH9</accession>
<keyword evidence="3" id="KW-1185">Reference proteome</keyword>
<dbReference type="Proteomes" id="UP000278807">
    <property type="component" value="Unassembled WGS sequence"/>
</dbReference>
<evidence type="ECO:0000313" key="3">
    <source>
        <dbReference type="Proteomes" id="UP000278807"/>
    </source>
</evidence>
<gene>
    <name evidence="2" type="ORF">HNAJ_LOCUS10190</name>
</gene>
<reference evidence="2 3" key="2">
    <citation type="submission" date="2018-11" db="EMBL/GenBank/DDBJ databases">
        <authorList>
            <consortium name="Pathogen Informatics"/>
        </authorList>
    </citation>
    <scope>NUCLEOTIDE SEQUENCE [LARGE SCALE GENOMIC DNA]</scope>
</reference>
<dbReference type="EMBL" id="UZAE01012922">
    <property type="protein sequence ID" value="VDO07397.1"/>
    <property type="molecule type" value="Genomic_DNA"/>
</dbReference>
<dbReference type="WBParaSite" id="HNAJ_0001019501-mRNA-1">
    <property type="protein sequence ID" value="HNAJ_0001019501-mRNA-1"/>
    <property type="gene ID" value="HNAJ_0001019501"/>
</dbReference>
<protein>
    <submittedName>
        <fullName evidence="2 4">Uncharacterized protein</fullName>
    </submittedName>
</protein>
<feature type="compositionally biased region" description="Acidic residues" evidence="1">
    <location>
        <begin position="1"/>
        <end position="13"/>
    </location>
</feature>
<evidence type="ECO:0000256" key="1">
    <source>
        <dbReference type="SAM" id="MobiDB-lite"/>
    </source>
</evidence>
<evidence type="ECO:0000313" key="2">
    <source>
        <dbReference type="EMBL" id="VDO07397.1"/>
    </source>
</evidence>
<feature type="compositionally biased region" description="Polar residues" evidence="1">
    <location>
        <begin position="22"/>
        <end position="41"/>
    </location>
</feature>
<proteinExistence type="predicted"/>
<sequence>MWLVLDNEDDDTELPLLERQKQTGVSRQANPTSSPNLTVPSQELPPSERRHLIRDSLSRRFHHNRLKRAFLMRRPVKEEEDESEWNEFNELTESLHPENDAPLFSNLTIFLQNSSKASDILPNGANSTEKNIRLCKLQVKVSSLKDLRRRWKV</sequence>
<dbReference type="AlphaFoldDB" id="A0A0R3TRH9"/>
<name>A0A0R3TRH9_RODNA</name>
<reference evidence="4" key="1">
    <citation type="submission" date="2017-02" db="UniProtKB">
        <authorList>
            <consortium name="WormBaseParasite"/>
        </authorList>
    </citation>
    <scope>IDENTIFICATION</scope>
</reference>